<organism evidence="7 8">
    <name type="scientific">Cryobacterium fucosi</name>
    <dbReference type="NCBI Taxonomy" id="1259157"/>
    <lineage>
        <taxon>Bacteria</taxon>
        <taxon>Bacillati</taxon>
        <taxon>Actinomycetota</taxon>
        <taxon>Actinomycetes</taxon>
        <taxon>Micrococcales</taxon>
        <taxon>Microbacteriaceae</taxon>
        <taxon>Cryobacterium</taxon>
    </lineage>
</organism>
<feature type="transmembrane region" description="Helical" evidence="6">
    <location>
        <begin position="5"/>
        <end position="23"/>
    </location>
</feature>
<keyword evidence="2" id="KW-1003">Cell membrane</keyword>
<dbReference type="OrthoDB" id="4771963at2"/>
<keyword evidence="3 6" id="KW-0812">Transmembrane</keyword>
<reference evidence="7 8" key="1">
    <citation type="submission" date="2019-03" db="EMBL/GenBank/DDBJ databases">
        <title>Genomics of glacier-inhabiting Cryobacterium strains.</title>
        <authorList>
            <person name="Liu Q."/>
            <person name="Xin Y.-H."/>
        </authorList>
    </citation>
    <scope>NUCLEOTIDE SEQUENCE [LARGE SCALE GENOMIC DNA]</scope>
    <source>
        <strain evidence="7 8">Hh4</strain>
    </source>
</reference>
<feature type="transmembrane region" description="Helical" evidence="6">
    <location>
        <begin position="29"/>
        <end position="48"/>
    </location>
</feature>
<feature type="transmembrane region" description="Helical" evidence="6">
    <location>
        <begin position="347"/>
        <end position="367"/>
    </location>
</feature>
<dbReference type="EMBL" id="SOHH01000020">
    <property type="protein sequence ID" value="TFD82677.1"/>
    <property type="molecule type" value="Genomic_DNA"/>
</dbReference>
<evidence type="ECO:0000256" key="1">
    <source>
        <dbReference type="ARBA" id="ARBA00004651"/>
    </source>
</evidence>
<dbReference type="Proteomes" id="UP000298313">
    <property type="component" value="Unassembled WGS sequence"/>
</dbReference>
<feature type="transmembrane region" description="Helical" evidence="6">
    <location>
        <begin position="138"/>
        <end position="160"/>
    </location>
</feature>
<dbReference type="GO" id="GO:0005886">
    <property type="term" value="C:plasma membrane"/>
    <property type="evidence" value="ECO:0007669"/>
    <property type="project" value="UniProtKB-SubCell"/>
</dbReference>
<sequence>MAVATVLVAGGGYIVLVLVARILGPDRYLDFSVFWAALYLGVGGIFGVQQETTRSVKTGLLGPGENGTRRGANAVRSGLAVGAVVAVLVAASSPFWAGQIFGAAAWQYVALVVLGILLYSGHAATVGALAGRNSWSNYSYLIVAESVARLCLVGVVAVLASSVLGFAFASTLAMATWLLFLLAEPFRLAAGSRLDAGFATSVGRTLQSVVASTASAIIVTGFPLLLAVFVRGEDPDDLARIILVVTLTRAPILVPLNAFLGMIVSSFVDRREQTLRTVLRPMLWVFVLSLVLGIVAVLIGRQLLIFIFGQAYDMDALFIGGATVAAGFVGVISISGAAALARGHHRAYTGGWLLAALITAVTLSLPIHITERVLLALLVGPIVGTMVHVWALARGRR</sequence>
<feature type="transmembrane region" description="Helical" evidence="6">
    <location>
        <begin position="78"/>
        <end position="96"/>
    </location>
</feature>
<evidence type="ECO:0000256" key="3">
    <source>
        <dbReference type="ARBA" id="ARBA00022692"/>
    </source>
</evidence>
<comment type="caution">
    <text evidence="7">The sequence shown here is derived from an EMBL/GenBank/DDBJ whole genome shotgun (WGS) entry which is preliminary data.</text>
</comment>
<evidence type="ECO:0000256" key="4">
    <source>
        <dbReference type="ARBA" id="ARBA00022989"/>
    </source>
</evidence>
<evidence type="ECO:0000313" key="8">
    <source>
        <dbReference type="Proteomes" id="UP000298313"/>
    </source>
</evidence>
<name>A0A4R9BFP3_9MICO</name>
<accession>A0A4R9BFP3</accession>
<evidence type="ECO:0000256" key="5">
    <source>
        <dbReference type="ARBA" id="ARBA00023136"/>
    </source>
</evidence>
<dbReference type="PANTHER" id="PTHR30250">
    <property type="entry name" value="PST FAMILY PREDICTED COLANIC ACID TRANSPORTER"/>
    <property type="match status" value="1"/>
</dbReference>
<feature type="transmembrane region" description="Helical" evidence="6">
    <location>
        <begin position="283"/>
        <end position="304"/>
    </location>
</feature>
<feature type="transmembrane region" description="Helical" evidence="6">
    <location>
        <begin position="108"/>
        <end position="131"/>
    </location>
</feature>
<dbReference type="AlphaFoldDB" id="A0A4R9BFP3"/>
<feature type="transmembrane region" description="Helical" evidence="6">
    <location>
        <begin position="209"/>
        <end position="229"/>
    </location>
</feature>
<evidence type="ECO:0000313" key="7">
    <source>
        <dbReference type="EMBL" id="TFD82677.1"/>
    </source>
</evidence>
<keyword evidence="8" id="KW-1185">Reference proteome</keyword>
<evidence type="ECO:0000256" key="6">
    <source>
        <dbReference type="SAM" id="Phobius"/>
    </source>
</evidence>
<dbReference type="InterPro" id="IPR050833">
    <property type="entry name" value="Poly_Biosynth_Transport"/>
</dbReference>
<feature type="transmembrane region" description="Helical" evidence="6">
    <location>
        <begin position="241"/>
        <end position="263"/>
    </location>
</feature>
<keyword evidence="4 6" id="KW-1133">Transmembrane helix</keyword>
<evidence type="ECO:0000256" key="2">
    <source>
        <dbReference type="ARBA" id="ARBA00022475"/>
    </source>
</evidence>
<gene>
    <name evidence="7" type="ORF">E3T48_01625</name>
</gene>
<feature type="transmembrane region" description="Helical" evidence="6">
    <location>
        <begin position="373"/>
        <end position="393"/>
    </location>
</feature>
<comment type="subcellular location">
    <subcellularLocation>
        <location evidence="1">Cell membrane</location>
        <topology evidence="1">Multi-pass membrane protein</topology>
    </subcellularLocation>
</comment>
<feature type="transmembrane region" description="Helical" evidence="6">
    <location>
        <begin position="316"/>
        <end position="340"/>
    </location>
</feature>
<keyword evidence="5 6" id="KW-0472">Membrane</keyword>
<dbReference type="RefSeq" id="WP_134522141.1">
    <property type="nucleotide sequence ID" value="NZ_SOHH01000020.1"/>
</dbReference>
<feature type="transmembrane region" description="Helical" evidence="6">
    <location>
        <begin position="166"/>
        <end position="188"/>
    </location>
</feature>
<proteinExistence type="predicted"/>
<evidence type="ECO:0008006" key="9">
    <source>
        <dbReference type="Google" id="ProtNLM"/>
    </source>
</evidence>
<dbReference type="PANTHER" id="PTHR30250:SF11">
    <property type="entry name" value="O-ANTIGEN TRANSPORTER-RELATED"/>
    <property type="match status" value="1"/>
</dbReference>
<protein>
    <recommendedName>
        <fullName evidence="9">Polysaccharide biosynthesis protein</fullName>
    </recommendedName>
</protein>